<dbReference type="FunFam" id="3.20.19.10:FF:000003">
    <property type="entry name" value="3-isopropylmalate dehydratase small subunit"/>
    <property type="match status" value="1"/>
</dbReference>
<evidence type="ECO:0000256" key="7">
    <source>
        <dbReference type="ARBA" id="ARBA00022605"/>
    </source>
</evidence>
<sequence length="206" mass="22875">MSQFFHQGSACALPVNHVDTDQIIPKQFLTGTTRDGFGDALFFDWRYTEDGTPNPDFVLNKPENKGVSVLVSGHNFGCGSSREHAPWALAQFGFKVVIAGSFADIFYRNCINNKLLPAQVDEAALQQLQHYCATAGNQLAIDLAQQQIVLADGRRIAFNISSTDREQLMNDCDFIGIAEQHLDAIDRYETERAGQAPWMLPKGYCV</sequence>
<evidence type="ECO:0000256" key="9">
    <source>
        <dbReference type="ARBA" id="ARBA00023304"/>
    </source>
</evidence>
<gene>
    <name evidence="10 12" type="primary">leuD</name>
    <name evidence="12" type="ORF">CWI80_06265</name>
</gene>
<dbReference type="SUPFAM" id="SSF52016">
    <property type="entry name" value="LeuD/IlvD-like"/>
    <property type="match status" value="1"/>
</dbReference>
<evidence type="ECO:0000256" key="3">
    <source>
        <dbReference type="ARBA" id="ARBA00004729"/>
    </source>
</evidence>
<keyword evidence="9 10" id="KW-0100">Branched-chain amino acid biosynthesis</keyword>
<dbReference type="InterPro" id="IPR050075">
    <property type="entry name" value="LeuD"/>
</dbReference>
<dbReference type="GO" id="GO:0009316">
    <property type="term" value="C:3-isopropylmalate dehydratase complex"/>
    <property type="evidence" value="ECO:0007669"/>
    <property type="project" value="InterPro"/>
</dbReference>
<comment type="caution">
    <text evidence="12">The sequence shown here is derived from an EMBL/GenBank/DDBJ whole genome shotgun (WGS) entry which is preliminary data.</text>
</comment>
<dbReference type="NCBIfam" id="NF002458">
    <property type="entry name" value="PRK01641.1"/>
    <property type="match status" value="1"/>
</dbReference>
<evidence type="ECO:0000256" key="10">
    <source>
        <dbReference type="HAMAP-Rule" id="MF_01031"/>
    </source>
</evidence>
<dbReference type="UniPathway" id="UPA00048">
    <property type="reaction ID" value="UER00071"/>
</dbReference>
<dbReference type="STRING" id="1122124.GCA_000423165_00161"/>
<dbReference type="CDD" id="cd01577">
    <property type="entry name" value="IPMI_Swivel"/>
    <property type="match status" value="1"/>
</dbReference>
<dbReference type="Gene3D" id="3.20.19.10">
    <property type="entry name" value="Aconitase, domain 4"/>
    <property type="match status" value="1"/>
</dbReference>
<organism evidence="12 13">
    <name type="scientific">Pseudidiomarina sediminum</name>
    <dbReference type="NCBI Taxonomy" id="431675"/>
    <lineage>
        <taxon>Bacteria</taxon>
        <taxon>Pseudomonadati</taxon>
        <taxon>Pseudomonadota</taxon>
        <taxon>Gammaproteobacteria</taxon>
        <taxon>Alteromonadales</taxon>
        <taxon>Idiomarinaceae</taxon>
        <taxon>Pseudidiomarina</taxon>
    </lineage>
</organism>
<dbReference type="NCBIfam" id="TIGR00171">
    <property type="entry name" value="leuD"/>
    <property type="match status" value="1"/>
</dbReference>
<accession>A0A432ZAK2</accession>
<protein>
    <recommendedName>
        <fullName evidence="10">3-isopropylmalate dehydratase small subunit</fullName>
        <ecNumber evidence="10">4.2.1.33</ecNumber>
    </recommendedName>
    <alternativeName>
        <fullName evidence="10">Alpha-IPM isomerase</fullName>
        <shortName evidence="10">IPMI</shortName>
    </alternativeName>
    <alternativeName>
        <fullName evidence="10">Isopropylmalate isomerase</fullName>
    </alternativeName>
</protein>
<evidence type="ECO:0000256" key="2">
    <source>
        <dbReference type="ARBA" id="ARBA00002695"/>
    </source>
</evidence>
<dbReference type="GO" id="GO:0009098">
    <property type="term" value="P:L-leucine biosynthetic process"/>
    <property type="evidence" value="ECO:0007669"/>
    <property type="project" value="UniProtKB-UniRule"/>
</dbReference>
<dbReference type="HAMAP" id="MF_01031">
    <property type="entry name" value="LeuD_type1"/>
    <property type="match status" value="1"/>
</dbReference>
<evidence type="ECO:0000256" key="8">
    <source>
        <dbReference type="ARBA" id="ARBA00023239"/>
    </source>
</evidence>
<reference evidence="13" key="1">
    <citation type="journal article" date="2018" name="Front. Microbiol.">
        <title>Genome-Based Analysis Reveals the Taxonomy and Diversity of the Family Idiomarinaceae.</title>
        <authorList>
            <person name="Liu Y."/>
            <person name="Lai Q."/>
            <person name="Shao Z."/>
        </authorList>
    </citation>
    <scope>NUCLEOTIDE SEQUENCE [LARGE SCALE GENOMIC DNA]</scope>
    <source>
        <strain evidence="13">c121</strain>
    </source>
</reference>
<dbReference type="InterPro" id="IPR033940">
    <property type="entry name" value="IPMI_Swivel"/>
</dbReference>
<dbReference type="Proteomes" id="UP000287022">
    <property type="component" value="Unassembled WGS sequence"/>
</dbReference>
<dbReference type="AlphaFoldDB" id="A0A432ZAK2"/>
<keyword evidence="7 10" id="KW-0028">Amino-acid biosynthesis</keyword>
<evidence type="ECO:0000256" key="6">
    <source>
        <dbReference type="ARBA" id="ARBA00022430"/>
    </source>
</evidence>
<evidence type="ECO:0000256" key="1">
    <source>
        <dbReference type="ARBA" id="ARBA00000491"/>
    </source>
</evidence>
<proteinExistence type="inferred from homology"/>
<dbReference type="GO" id="GO:0003861">
    <property type="term" value="F:3-isopropylmalate dehydratase activity"/>
    <property type="evidence" value="ECO:0007669"/>
    <property type="project" value="UniProtKB-UniRule"/>
</dbReference>
<dbReference type="Pfam" id="PF00694">
    <property type="entry name" value="Aconitase_C"/>
    <property type="match status" value="1"/>
</dbReference>
<evidence type="ECO:0000259" key="11">
    <source>
        <dbReference type="Pfam" id="PF00694"/>
    </source>
</evidence>
<keyword evidence="13" id="KW-1185">Reference proteome</keyword>
<feature type="domain" description="Aconitase A/isopropylmalate dehydratase small subunit swivel" evidence="11">
    <location>
        <begin position="8"/>
        <end position="121"/>
    </location>
</feature>
<comment type="pathway">
    <text evidence="3 10">Amino-acid biosynthesis; L-leucine biosynthesis; L-leucine from 3-methyl-2-oxobutanoate: step 2/4.</text>
</comment>
<dbReference type="InterPro" id="IPR015928">
    <property type="entry name" value="Aconitase/3IPM_dehydase_swvl"/>
</dbReference>
<comment type="similarity">
    <text evidence="4 10">Belongs to the LeuD family. LeuD type 1 subfamily.</text>
</comment>
<dbReference type="RefSeq" id="WP_026861250.1">
    <property type="nucleotide sequence ID" value="NZ_PIQE01000001.1"/>
</dbReference>
<dbReference type="PANTHER" id="PTHR43345">
    <property type="entry name" value="3-ISOPROPYLMALATE DEHYDRATASE SMALL SUBUNIT 2-RELATED-RELATED"/>
    <property type="match status" value="1"/>
</dbReference>
<comment type="catalytic activity">
    <reaction evidence="1 10">
        <text>(2R,3S)-3-isopropylmalate = (2S)-2-isopropylmalate</text>
        <dbReference type="Rhea" id="RHEA:32287"/>
        <dbReference type="ChEBI" id="CHEBI:1178"/>
        <dbReference type="ChEBI" id="CHEBI:35121"/>
        <dbReference type="EC" id="4.2.1.33"/>
    </reaction>
</comment>
<dbReference type="InterPro" id="IPR004431">
    <property type="entry name" value="3-IsopropMal_deHydase_ssu"/>
</dbReference>
<keyword evidence="8 10" id="KW-0456">Lyase</keyword>
<evidence type="ECO:0000313" key="13">
    <source>
        <dbReference type="Proteomes" id="UP000287022"/>
    </source>
</evidence>
<name>A0A432ZAK2_9GAMM</name>
<dbReference type="EC" id="4.2.1.33" evidence="10"/>
<evidence type="ECO:0000256" key="4">
    <source>
        <dbReference type="ARBA" id="ARBA00009845"/>
    </source>
</evidence>
<dbReference type="PANTHER" id="PTHR43345:SF5">
    <property type="entry name" value="3-ISOPROPYLMALATE DEHYDRATASE SMALL SUBUNIT"/>
    <property type="match status" value="1"/>
</dbReference>
<evidence type="ECO:0000313" key="12">
    <source>
        <dbReference type="EMBL" id="RUO74930.1"/>
    </source>
</evidence>
<evidence type="ECO:0000256" key="5">
    <source>
        <dbReference type="ARBA" id="ARBA00011271"/>
    </source>
</evidence>
<comment type="subunit">
    <text evidence="5 10">Heterodimer of LeuC and LeuD.</text>
</comment>
<keyword evidence="6 10" id="KW-0432">Leucine biosynthesis</keyword>
<comment type="function">
    <text evidence="2 10">Catalyzes the isomerization between 2-isopropylmalate and 3-isopropylmalate, via the formation of 2-isopropylmaleate.</text>
</comment>
<dbReference type="InterPro" id="IPR000573">
    <property type="entry name" value="AconitaseA/IPMdHydase_ssu_swvl"/>
</dbReference>
<dbReference type="EMBL" id="PIQE01000001">
    <property type="protein sequence ID" value="RUO74930.1"/>
    <property type="molecule type" value="Genomic_DNA"/>
</dbReference>